<gene>
    <name evidence="1" type="ORF">LCGC14_3052640</name>
</gene>
<proteinExistence type="predicted"/>
<dbReference type="GO" id="GO:0003723">
    <property type="term" value="F:RNA binding"/>
    <property type="evidence" value="ECO:0007669"/>
    <property type="project" value="InterPro"/>
</dbReference>
<name>A0A0F8X9F6_9ZZZZ</name>
<sequence length="73" mass="8702">MTYTLWHMVKCYTYWMGKNEHENKSPPSNSYINRLIKYGHVKINGVIHKDANEVFTEHECEDMSIRVGKRTLK</sequence>
<reference evidence="1" key="1">
    <citation type="journal article" date="2015" name="Nature">
        <title>Complex archaea that bridge the gap between prokaryotes and eukaryotes.</title>
        <authorList>
            <person name="Spang A."/>
            <person name="Saw J.H."/>
            <person name="Jorgensen S.L."/>
            <person name="Zaremba-Niedzwiedzka K."/>
            <person name="Martijn J."/>
            <person name="Lind A.E."/>
            <person name="van Eijk R."/>
            <person name="Schleper C."/>
            <person name="Guy L."/>
            <person name="Ettema T.J."/>
        </authorList>
    </citation>
    <scope>NUCLEOTIDE SEQUENCE</scope>
</reference>
<dbReference type="InterPro" id="IPR036986">
    <property type="entry name" value="S4_RNA-bd_sf"/>
</dbReference>
<comment type="caution">
    <text evidence="1">The sequence shown here is derived from an EMBL/GenBank/DDBJ whole genome shotgun (WGS) entry which is preliminary data.</text>
</comment>
<dbReference type="EMBL" id="LAZR01064389">
    <property type="protein sequence ID" value="KKK57620.1"/>
    <property type="molecule type" value="Genomic_DNA"/>
</dbReference>
<dbReference type="AlphaFoldDB" id="A0A0F8X9F6"/>
<accession>A0A0F8X9F6</accession>
<dbReference type="CDD" id="cd00165">
    <property type="entry name" value="S4"/>
    <property type="match status" value="1"/>
</dbReference>
<evidence type="ECO:0008006" key="2">
    <source>
        <dbReference type="Google" id="ProtNLM"/>
    </source>
</evidence>
<dbReference type="Gene3D" id="3.10.290.10">
    <property type="entry name" value="RNA-binding S4 domain"/>
    <property type="match status" value="1"/>
</dbReference>
<organism evidence="1">
    <name type="scientific">marine sediment metagenome</name>
    <dbReference type="NCBI Taxonomy" id="412755"/>
    <lineage>
        <taxon>unclassified sequences</taxon>
        <taxon>metagenomes</taxon>
        <taxon>ecological metagenomes</taxon>
    </lineage>
</organism>
<dbReference type="SUPFAM" id="SSF55174">
    <property type="entry name" value="Alpha-L RNA-binding motif"/>
    <property type="match status" value="1"/>
</dbReference>
<evidence type="ECO:0000313" key="1">
    <source>
        <dbReference type="EMBL" id="KKK57620.1"/>
    </source>
</evidence>
<protein>
    <recommendedName>
        <fullName evidence="2">RNA-binding S4 domain-containing protein</fullName>
    </recommendedName>
</protein>